<keyword evidence="5 10" id="KW-0326">Glycosidase</keyword>
<dbReference type="PRINTS" id="PR00844">
    <property type="entry name" value="GLHYDRLASE48"/>
</dbReference>
<dbReference type="eggNOG" id="COG4733">
    <property type="taxonomic scope" value="Bacteria"/>
</dbReference>
<keyword evidence="4" id="KW-0119">Carbohydrate metabolism</keyword>
<dbReference type="AlphaFoldDB" id="G8M3C3"/>
<feature type="domain" description="Dockerin" evidence="9">
    <location>
        <begin position="662"/>
        <end position="728"/>
    </location>
</feature>
<dbReference type="GO" id="GO:0016162">
    <property type="term" value="F:cellulose 1,4-beta-cellobiosidase activity"/>
    <property type="evidence" value="ECO:0007669"/>
    <property type="project" value="UniProtKB-EC"/>
</dbReference>
<evidence type="ECO:0000313" key="10">
    <source>
        <dbReference type="EMBL" id="AEV70443.1"/>
    </source>
</evidence>
<dbReference type="InterPro" id="IPR036439">
    <property type="entry name" value="Dockerin_dom_sf"/>
</dbReference>
<dbReference type="RefSeq" id="WP_014256942.1">
    <property type="nucleotide sequence ID" value="NC_016627.1"/>
</dbReference>
<dbReference type="InterPro" id="IPR023309">
    <property type="entry name" value="Endo-1-4-beta-glucanase_dom2"/>
</dbReference>
<dbReference type="EMBL" id="CP003065">
    <property type="protein sequence ID" value="AEV70443.1"/>
    <property type="molecule type" value="Genomic_DNA"/>
</dbReference>
<dbReference type="InterPro" id="IPR000556">
    <property type="entry name" value="Glyco_hydro_48F"/>
</dbReference>
<dbReference type="GO" id="GO:0008810">
    <property type="term" value="F:cellulase activity"/>
    <property type="evidence" value="ECO:0007669"/>
    <property type="project" value="InterPro"/>
</dbReference>
<dbReference type="Gene3D" id="2.170.160.10">
    <property type="entry name" value="Endo-1,4-beta-glucanase f. Domain 2"/>
    <property type="match status" value="1"/>
</dbReference>
<dbReference type="OrthoDB" id="33861at2"/>
<evidence type="ECO:0000256" key="7">
    <source>
        <dbReference type="PIRSR" id="PIRSR600556-1"/>
    </source>
</evidence>
<gene>
    <name evidence="10" type="ordered locus">Clocl_4007</name>
</gene>
<evidence type="ECO:0000313" key="11">
    <source>
        <dbReference type="Proteomes" id="UP000005435"/>
    </source>
</evidence>
<dbReference type="HOGENOM" id="CLU_009014_1_0_9"/>
<sequence length="728" mass="81189" precursor="true">MKKTAMFLLAFALLASSIQPAAKVKADSDTFKDRFNYMYNKIHDPANGYFDSEGIPYHSVETLCVEAPDYGHESTSEAASYYAWLEAVNGKLNGKWSGLTEAWNVVEKYFIPSESIQKGMNRYNPSSPAGYADEFPLPDDYPAQIQSNVTVGQDPIHQELVSAYNTYAMYGMHWLVDVDNWYGYGTGTNCTFINTYQRGEQESVFETVPHPSIEEFKYGGRQGFSDLFTAGETQPKWAFTIASDADGRLIQVQYWANKWAKEQGQNLSTLNAKAAKLGDYLRYSMFDKYFMKIGAQGKTPASGYDSCHYLLAWYYAWGGAIAGDWSWKIGCSHVHWGYQAPLAAYALANDPDLKPKSANGAKDWNSSFKRQVELYAWLQSAEGAIAGGVTNSVGGQYKSYNGASTFYDMAYTYAPVYADPPSNNWFGMQAWSMQRMCEVYYETGDSLAKEICDKWVAWAESVCEADIEAGTWKIPATLEWSGQPDTWRGTKPSNNNLHCKVVNYGNDIGITGSLANAFLFYDQATQRWNGNTTLGKKAADKALAMLQVVWDTCRDQYGVGVKETNESLNRIFTQEVFIPAGWTGKMPNGDVIQQGVKFIDIRSKYKDDPWYEGLKKQAEQGIPFEYTLHRFWHQVDYAVALGIAEIFGYKPPKGGSGGGETGDIKLGDINFDGDINSIDYALLKAHLLGINKLSGDALKAADVDQNGDVNSIDYAKMKSYLLGISKDF</sequence>
<keyword evidence="1 8" id="KW-0732">Signal</keyword>
<dbReference type="InterPro" id="IPR002105">
    <property type="entry name" value="Dockerin_1_rpt"/>
</dbReference>
<dbReference type="PROSITE" id="PS51766">
    <property type="entry name" value="DOCKERIN"/>
    <property type="match status" value="1"/>
</dbReference>
<dbReference type="STRING" id="720554.Clocl_4007"/>
<dbReference type="InterPro" id="IPR027390">
    <property type="entry name" value="Endoglucanase_F_dom3"/>
</dbReference>
<evidence type="ECO:0000256" key="8">
    <source>
        <dbReference type="SAM" id="SignalP"/>
    </source>
</evidence>
<dbReference type="SUPFAM" id="SSF48208">
    <property type="entry name" value="Six-hairpin glycosidases"/>
    <property type="match status" value="1"/>
</dbReference>
<reference evidence="11" key="1">
    <citation type="submission" date="2011-12" db="EMBL/GenBank/DDBJ databases">
        <title>Complete sequence of Clostridium clariflavum DSM 19732.</title>
        <authorList>
            <consortium name="US DOE Joint Genome Institute"/>
            <person name="Lucas S."/>
            <person name="Han J."/>
            <person name="Lapidus A."/>
            <person name="Cheng J.-F."/>
            <person name="Goodwin L."/>
            <person name="Pitluck S."/>
            <person name="Peters L."/>
            <person name="Teshima H."/>
            <person name="Detter J.C."/>
            <person name="Han C."/>
            <person name="Tapia R."/>
            <person name="Land M."/>
            <person name="Hauser L."/>
            <person name="Kyrpides N."/>
            <person name="Ivanova N."/>
            <person name="Pagani I."/>
            <person name="Kitzmiller T."/>
            <person name="Lynd L."/>
            <person name="Izquierdo J."/>
            <person name="Woyke T."/>
        </authorList>
    </citation>
    <scope>NUCLEOTIDE SEQUENCE [LARGE SCALE GENOMIC DNA]</scope>
    <source>
        <strain evidence="11">DSM 19732 / NBRC 101661 / EBR45</strain>
    </source>
</reference>
<keyword evidence="11" id="KW-1185">Reference proteome</keyword>
<dbReference type="Proteomes" id="UP000005435">
    <property type="component" value="Chromosome"/>
</dbReference>
<dbReference type="SUPFAM" id="SSF63446">
    <property type="entry name" value="Type I dockerin domain"/>
    <property type="match status" value="1"/>
</dbReference>
<dbReference type="InterPro" id="IPR016134">
    <property type="entry name" value="Dockerin_dom"/>
</dbReference>
<dbReference type="Gene3D" id="1.50.10.10">
    <property type="match status" value="1"/>
</dbReference>
<accession>G8M3C3</accession>
<feature type="active site" description="Proton donor" evidence="7">
    <location>
        <position position="77"/>
    </location>
</feature>
<dbReference type="EC" id="3.2.1.91" evidence="10"/>
<feature type="active site" description="Nucleophile" evidence="7">
    <location>
        <position position="244"/>
    </location>
</feature>
<proteinExistence type="predicted"/>
<evidence type="ECO:0000256" key="4">
    <source>
        <dbReference type="ARBA" id="ARBA00023277"/>
    </source>
</evidence>
<keyword evidence="6" id="KW-0624">Polysaccharide degradation</keyword>
<evidence type="ECO:0000256" key="6">
    <source>
        <dbReference type="ARBA" id="ARBA00023326"/>
    </source>
</evidence>
<feature type="signal peptide" evidence="8">
    <location>
        <begin position="1"/>
        <end position="21"/>
    </location>
</feature>
<dbReference type="PROSITE" id="PS00448">
    <property type="entry name" value="CLOS_CELLULOSOME_RPT"/>
    <property type="match status" value="1"/>
</dbReference>
<evidence type="ECO:0000259" key="9">
    <source>
        <dbReference type="PROSITE" id="PS51766"/>
    </source>
</evidence>
<evidence type="ECO:0000256" key="3">
    <source>
        <dbReference type="ARBA" id="ARBA00023001"/>
    </source>
</evidence>
<evidence type="ECO:0000256" key="1">
    <source>
        <dbReference type="ARBA" id="ARBA00022729"/>
    </source>
</evidence>
<feature type="chain" id="PRO_5039331808" evidence="8">
    <location>
        <begin position="22"/>
        <end position="728"/>
    </location>
</feature>
<reference evidence="10 11" key="2">
    <citation type="journal article" date="2012" name="Stand. Genomic Sci.">
        <title>Complete Genome Sequence of Clostridium clariflavum DSM 19732.</title>
        <authorList>
            <person name="Izquierdo J.A."/>
            <person name="Goodwin L."/>
            <person name="Davenport K.W."/>
            <person name="Teshima H."/>
            <person name="Bruce D."/>
            <person name="Detter C."/>
            <person name="Tapia R."/>
            <person name="Han S."/>
            <person name="Land M."/>
            <person name="Hauser L."/>
            <person name="Jeffries C.D."/>
            <person name="Han J."/>
            <person name="Pitluck S."/>
            <person name="Nolan M."/>
            <person name="Chen A."/>
            <person name="Huntemann M."/>
            <person name="Mavromatis K."/>
            <person name="Mikhailova N."/>
            <person name="Liolios K."/>
            <person name="Woyke T."/>
            <person name="Lynd L.R."/>
        </authorList>
    </citation>
    <scope>NUCLEOTIDE SEQUENCE [LARGE SCALE GENOMIC DNA]</scope>
    <source>
        <strain evidence="11">DSM 19732 / NBRC 101661 / EBR45</strain>
    </source>
</reference>
<evidence type="ECO:0000256" key="5">
    <source>
        <dbReference type="ARBA" id="ARBA00023295"/>
    </source>
</evidence>
<protein>
    <submittedName>
        <fullName evidence="10">Dockerin-like protein</fullName>
        <ecNumber evidence="10">3.2.1.91</ecNumber>
    </submittedName>
</protein>
<keyword evidence="2 10" id="KW-0378">Hydrolase</keyword>
<dbReference type="InterPro" id="IPR008928">
    <property type="entry name" value="6-hairpin_glycosidase_sf"/>
</dbReference>
<organism evidence="10 11">
    <name type="scientific">Acetivibrio clariflavus (strain DSM 19732 / NBRC 101661 / EBR45)</name>
    <name type="common">Clostridium clariflavum</name>
    <dbReference type="NCBI Taxonomy" id="720554"/>
    <lineage>
        <taxon>Bacteria</taxon>
        <taxon>Bacillati</taxon>
        <taxon>Bacillota</taxon>
        <taxon>Clostridia</taxon>
        <taxon>Eubacteriales</taxon>
        <taxon>Oscillospiraceae</taxon>
        <taxon>Acetivibrio</taxon>
    </lineage>
</organism>
<name>G8M3C3_ACECE</name>
<evidence type="ECO:0000256" key="2">
    <source>
        <dbReference type="ARBA" id="ARBA00022801"/>
    </source>
</evidence>
<dbReference type="eggNOG" id="COG4193">
    <property type="taxonomic scope" value="Bacteria"/>
</dbReference>
<keyword evidence="3" id="KW-0136">Cellulose degradation</keyword>
<dbReference type="GO" id="GO:0030245">
    <property type="term" value="P:cellulose catabolic process"/>
    <property type="evidence" value="ECO:0007669"/>
    <property type="project" value="UniProtKB-KW"/>
</dbReference>
<dbReference type="CDD" id="cd14256">
    <property type="entry name" value="Dockerin_I"/>
    <property type="match status" value="1"/>
</dbReference>
<dbReference type="Pfam" id="PF02011">
    <property type="entry name" value="Glyco_hydro_48"/>
    <property type="match status" value="1"/>
</dbReference>
<dbReference type="KEGG" id="ccl:Clocl_4007"/>
<dbReference type="InterPro" id="IPR012341">
    <property type="entry name" value="6hp_glycosidase-like_sf"/>
</dbReference>
<dbReference type="Gene3D" id="1.10.1330.10">
    <property type="entry name" value="Dockerin domain"/>
    <property type="match status" value="1"/>
</dbReference>
<dbReference type="Pfam" id="PF00404">
    <property type="entry name" value="Dockerin_1"/>
    <property type="match status" value="1"/>
</dbReference>
<dbReference type="Gene3D" id="4.10.870.10">
    <property type="entry name" value="Endo-1,4-beta-glucanase f. Domain 3"/>
    <property type="match status" value="1"/>
</dbReference>